<evidence type="ECO:0000313" key="5">
    <source>
        <dbReference type="EMBL" id="SMN22285.1"/>
    </source>
</evidence>
<proteinExistence type="predicted"/>
<feature type="site" description="Lowers pKa of active site Cys" evidence="3">
    <location>
        <position position="302"/>
    </location>
</feature>
<evidence type="ECO:0000256" key="3">
    <source>
        <dbReference type="PIRSR" id="PIRSR015753-3"/>
    </source>
</evidence>
<feature type="binding site" evidence="2">
    <location>
        <begin position="171"/>
        <end position="172"/>
    </location>
    <ligand>
        <name>glutathione</name>
        <dbReference type="ChEBI" id="CHEBI:57925"/>
    </ligand>
</feature>
<dbReference type="InterPro" id="IPR036282">
    <property type="entry name" value="Glutathione-S-Trfase_C_sf"/>
</dbReference>
<evidence type="ECO:0000313" key="6">
    <source>
        <dbReference type="Proteomes" id="UP000196158"/>
    </source>
</evidence>
<dbReference type="InterPro" id="IPR004045">
    <property type="entry name" value="Glutathione_S-Trfase_N"/>
</dbReference>
<keyword evidence="6" id="KW-1185">Reference proteome</keyword>
<dbReference type="PANTHER" id="PTHR32419:SF6">
    <property type="entry name" value="GLUTATHIONE S-TRANSFERASE OMEGA-LIKE 1-RELATED"/>
    <property type="match status" value="1"/>
</dbReference>
<evidence type="ECO:0000256" key="1">
    <source>
        <dbReference type="PIRSR" id="PIRSR015753-1"/>
    </source>
</evidence>
<dbReference type="Gene3D" id="1.20.1050.10">
    <property type="match status" value="1"/>
</dbReference>
<protein>
    <submittedName>
        <fullName evidence="5">Similar to Saccharomyces cerevisiae YKR076W ECM4 Omega class glutathione transferase</fullName>
    </submittedName>
</protein>
<dbReference type="Proteomes" id="UP000196158">
    <property type="component" value="Unassembled WGS sequence"/>
</dbReference>
<gene>
    <name evidence="5" type="ORF">KASA_0H00660G</name>
</gene>
<dbReference type="EMBL" id="FXLY01000011">
    <property type="protein sequence ID" value="SMN22285.1"/>
    <property type="molecule type" value="Genomic_DNA"/>
</dbReference>
<dbReference type="PIRSF" id="PIRSF015753">
    <property type="entry name" value="GST"/>
    <property type="match status" value="1"/>
</dbReference>
<dbReference type="OrthoDB" id="2309723at2759"/>
<dbReference type="InterPro" id="IPR036249">
    <property type="entry name" value="Thioredoxin-like_sf"/>
</dbReference>
<dbReference type="Pfam" id="PF13410">
    <property type="entry name" value="GST_C_2"/>
    <property type="match status" value="1"/>
</dbReference>
<dbReference type="SUPFAM" id="SSF47616">
    <property type="entry name" value="GST C-terminal domain-like"/>
    <property type="match status" value="1"/>
</dbReference>
<feature type="binding site" evidence="2">
    <location>
        <begin position="153"/>
        <end position="156"/>
    </location>
    <ligand>
        <name>glutathione</name>
        <dbReference type="ChEBI" id="CHEBI:57925"/>
    </ligand>
</feature>
<dbReference type="PANTHER" id="PTHR32419">
    <property type="entry name" value="GLUTATHIONYL-HYDROQUINONE REDUCTASE"/>
    <property type="match status" value="1"/>
</dbReference>
<dbReference type="SUPFAM" id="SSF52833">
    <property type="entry name" value="Thioredoxin-like"/>
    <property type="match status" value="1"/>
</dbReference>
<dbReference type="CDD" id="cd03190">
    <property type="entry name" value="GST_C_Omega_like"/>
    <property type="match status" value="1"/>
</dbReference>
<name>A0A1X7R9H3_9SACH</name>
<sequence>MSKQWADSKDGAFKRQVSSFREVISKTHPIYKPAANRYWLYVSLACPWAHRTLLTRSLKHLNTVIGVVVVHWHLDSKGWRFLRYPTDKSSIDENIYHTVSGGIDNTQSITMKPFASIPNDSDRLWIDGTPDPLNQFQRLSDLYLKSNPNYSDRFTVPVLWDSETNTIVNNESSEIIRILNSGVFDEFIKDSTTSSTEIINLVPKELESQIDEFNSWVYDNINNGVYKAGFAESAIAYEKEVKNVFQHLDRVEQLLKSKHQALEKKFGPDSKEILKHYFVLNNQLTEADVRLYTTIVRFDPVYVQHFKCNLTTIRDGYPYIHLWLRNLYWNNDSFRLTTNFNHIKLHYTRSHTRINPLGLTPLGPNPHILPL</sequence>
<feature type="active site" description="Proton donor/acceptor" evidence="1">
    <location>
        <position position="226"/>
    </location>
</feature>
<organism evidence="5 6">
    <name type="scientific">Maudiozyma saulgeensis</name>
    <dbReference type="NCBI Taxonomy" id="1789683"/>
    <lineage>
        <taxon>Eukaryota</taxon>
        <taxon>Fungi</taxon>
        <taxon>Dikarya</taxon>
        <taxon>Ascomycota</taxon>
        <taxon>Saccharomycotina</taxon>
        <taxon>Saccharomycetes</taxon>
        <taxon>Saccharomycetales</taxon>
        <taxon>Saccharomycetaceae</taxon>
        <taxon>Maudiozyma</taxon>
    </lineage>
</organism>
<dbReference type="InterPro" id="IPR016639">
    <property type="entry name" value="GST_Omega/GSH"/>
</dbReference>
<dbReference type="STRING" id="1789683.A0A1X7R9H3"/>
<dbReference type="GO" id="GO:0004364">
    <property type="term" value="F:glutathione transferase activity"/>
    <property type="evidence" value="ECO:0007669"/>
    <property type="project" value="InterPro"/>
</dbReference>
<feature type="active site" description="Nucleophile" evidence="1">
    <location>
        <position position="46"/>
    </location>
</feature>
<dbReference type="InterPro" id="IPR047047">
    <property type="entry name" value="GST_Omega-like_C"/>
</dbReference>
<feature type="domain" description="GST N-terminal" evidence="4">
    <location>
        <begin position="45"/>
        <end position="180"/>
    </location>
</feature>
<feature type="site" description="Lowers pKa of active site Cys" evidence="3">
    <location>
        <position position="347"/>
    </location>
</feature>
<dbReference type="Pfam" id="PF13409">
    <property type="entry name" value="GST_N_2"/>
    <property type="match status" value="1"/>
</dbReference>
<reference evidence="5 6" key="1">
    <citation type="submission" date="2017-04" db="EMBL/GenBank/DDBJ databases">
        <authorList>
            <person name="Afonso C.L."/>
            <person name="Miller P.J."/>
            <person name="Scott M.A."/>
            <person name="Spackman E."/>
            <person name="Goraichik I."/>
            <person name="Dimitrov K.M."/>
            <person name="Suarez D.L."/>
            <person name="Swayne D.E."/>
        </authorList>
    </citation>
    <scope>NUCLEOTIDE SEQUENCE [LARGE SCALE GENOMIC DNA]</scope>
</reference>
<keyword evidence="5" id="KW-0808">Transferase</keyword>
<evidence type="ECO:0000256" key="2">
    <source>
        <dbReference type="PIRSR" id="PIRSR015753-2"/>
    </source>
</evidence>
<feature type="binding site" evidence="2">
    <location>
        <position position="79"/>
    </location>
    <ligand>
        <name>glutathione</name>
        <dbReference type="ChEBI" id="CHEBI:57925"/>
    </ligand>
</feature>
<dbReference type="AlphaFoldDB" id="A0A1X7R9H3"/>
<dbReference type="Gene3D" id="3.40.30.10">
    <property type="entry name" value="Glutaredoxin"/>
    <property type="match status" value="1"/>
</dbReference>
<dbReference type="GO" id="GO:0005737">
    <property type="term" value="C:cytoplasm"/>
    <property type="evidence" value="ECO:0007669"/>
    <property type="project" value="TreeGrafter"/>
</dbReference>
<evidence type="ECO:0000259" key="4">
    <source>
        <dbReference type="Pfam" id="PF13409"/>
    </source>
</evidence>
<accession>A0A1X7R9H3</accession>